<dbReference type="Pfam" id="PF00383">
    <property type="entry name" value="dCMP_cyt_deam_1"/>
    <property type="match status" value="1"/>
</dbReference>
<evidence type="ECO:0000313" key="7">
    <source>
        <dbReference type="Proteomes" id="UP001176961"/>
    </source>
</evidence>
<keyword evidence="3" id="KW-0378">Hydrolase</keyword>
<name>A0AA36GW72_CYLNA</name>
<dbReference type="PANTHER" id="PTHR11079:SF161">
    <property type="entry name" value="CMP_DCMP-TYPE DEAMINASE DOMAIN-CONTAINING PROTEIN"/>
    <property type="match status" value="1"/>
</dbReference>
<evidence type="ECO:0000256" key="2">
    <source>
        <dbReference type="ARBA" id="ARBA00022723"/>
    </source>
</evidence>
<dbReference type="GO" id="GO:0006152">
    <property type="term" value="P:purine nucleoside catabolic process"/>
    <property type="evidence" value="ECO:0007669"/>
    <property type="project" value="TreeGrafter"/>
</dbReference>
<dbReference type="EMBL" id="CATQJL010000223">
    <property type="protein sequence ID" value="CAJ0599295.1"/>
    <property type="molecule type" value="Genomic_DNA"/>
</dbReference>
<evidence type="ECO:0000256" key="3">
    <source>
        <dbReference type="ARBA" id="ARBA00022801"/>
    </source>
</evidence>
<dbReference type="SUPFAM" id="SSF53927">
    <property type="entry name" value="Cytidine deaminase-like"/>
    <property type="match status" value="1"/>
</dbReference>
<dbReference type="Gene3D" id="3.40.140.10">
    <property type="entry name" value="Cytidine Deaminase, domain 2"/>
    <property type="match status" value="1"/>
</dbReference>
<evidence type="ECO:0000256" key="4">
    <source>
        <dbReference type="ARBA" id="ARBA00022833"/>
    </source>
</evidence>
<comment type="caution">
    <text evidence="6">The sequence shown here is derived from an EMBL/GenBank/DDBJ whole genome shotgun (WGS) entry which is preliminary data.</text>
</comment>
<dbReference type="GO" id="GO:0047974">
    <property type="term" value="F:guanosine deaminase activity"/>
    <property type="evidence" value="ECO:0007669"/>
    <property type="project" value="TreeGrafter"/>
</dbReference>
<proteinExistence type="inferred from homology"/>
<dbReference type="AlphaFoldDB" id="A0AA36GW72"/>
<evidence type="ECO:0000256" key="1">
    <source>
        <dbReference type="ARBA" id="ARBA00006576"/>
    </source>
</evidence>
<feature type="domain" description="CMP/dCMP-type deaminase" evidence="5">
    <location>
        <begin position="2"/>
        <end position="113"/>
    </location>
</feature>
<dbReference type="PROSITE" id="PS51747">
    <property type="entry name" value="CYT_DCMP_DEAMINASES_2"/>
    <property type="match status" value="1"/>
</dbReference>
<keyword evidence="7" id="KW-1185">Reference proteome</keyword>
<dbReference type="FunFam" id="3.40.140.10:FF:000011">
    <property type="entry name" value="tRNA-specific adenosine deaminase"/>
    <property type="match status" value="1"/>
</dbReference>
<gene>
    <name evidence="6" type="ORF">CYNAS_LOCUS11278</name>
</gene>
<reference evidence="6" key="1">
    <citation type="submission" date="2023-07" db="EMBL/GenBank/DDBJ databases">
        <authorList>
            <consortium name="CYATHOMIX"/>
        </authorList>
    </citation>
    <scope>NUCLEOTIDE SEQUENCE</scope>
    <source>
        <strain evidence="6">N/A</strain>
    </source>
</reference>
<sequence length="157" mass="17209">MDTGNEFMLKAIDEACNGVKIGDGGPFGAVIIKDGKIVATGHNMVLVSNDPTAHAEVTTIRNACKALGKFDLSGCIMYTSCYPCPMCMGACLWARLDAIYYGATAEQAAAIGFDDKAFHDFLKDPKTDEHRKLEHLPAKDYLRPFEMWSNMANKTSY</sequence>
<accession>A0AA36GW72</accession>
<dbReference type="CDD" id="cd01285">
    <property type="entry name" value="nucleoside_deaminase"/>
    <property type="match status" value="1"/>
</dbReference>
<keyword evidence="4" id="KW-0862">Zinc</keyword>
<evidence type="ECO:0000259" key="5">
    <source>
        <dbReference type="PROSITE" id="PS51747"/>
    </source>
</evidence>
<keyword evidence="2" id="KW-0479">Metal-binding</keyword>
<dbReference type="InterPro" id="IPR002125">
    <property type="entry name" value="CMP_dCMP_dom"/>
</dbReference>
<comment type="similarity">
    <text evidence="1">Belongs to the cytidine and deoxycytidylate deaminase family.</text>
</comment>
<evidence type="ECO:0000313" key="6">
    <source>
        <dbReference type="EMBL" id="CAJ0599295.1"/>
    </source>
</evidence>
<dbReference type="GO" id="GO:0046872">
    <property type="term" value="F:metal ion binding"/>
    <property type="evidence" value="ECO:0007669"/>
    <property type="project" value="UniProtKB-KW"/>
</dbReference>
<protein>
    <recommendedName>
        <fullName evidence="5">CMP/dCMP-type deaminase domain-containing protein</fullName>
    </recommendedName>
</protein>
<dbReference type="InterPro" id="IPR016193">
    <property type="entry name" value="Cytidine_deaminase-like"/>
</dbReference>
<organism evidence="6 7">
    <name type="scientific">Cylicocyclus nassatus</name>
    <name type="common">Nematode worm</name>
    <dbReference type="NCBI Taxonomy" id="53992"/>
    <lineage>
        <taxon>Eukaryota</taxon>
        <taxon>Metazoa</taxon>
        <taxon>Ecdysozoa</taxon>
        <taxon>Nematoda</taxon>
        <taxon>Chromadorea</taxon>
        <taxon>Rhabditida</taxon>
        <taxon>Rhabditina</taxon>
        <taxon>Rhabditomorpha</taxon>
        <taxon>Strongyloidea</taxon>
        <taxon>Strongylidae</taxon>
        <taxon>Cylicocyclus</taxon>
    </lineage>
</organism>
<dbReference type="Proteomes" id="UP001176961">
    <property type="component" value="Unassembled WGS sequence"/>
</dbReference>
<dbReference type="PANTHER" id="PTHR11079">
    <property type="entry name" value="CYTOSINE DEAMINASE FAMILY MEMBER"/>
    <property type="match status" value="1"/>
</dbReference>